<feature type="transmembrane region" description="Helical" evidence="6">
    <location>
        <begin position="141"/>
        <end position="162"/>
    </location>
</feature>
<keyword evidence="3 6" id="KW-1133">Transmembrane helix</keyword>
<feature type="transmembrane region" description="Helical" evidence="6">
    <location>
        <begin position="15"/>
        <end position="35"/>
    </location>
</feature>
<gene>
    <name evidence="7" type="ORF">BJX68DRAFT_255250</name>
</gene>
<dbReference type="SUPFAM" id="SSF103473">
    <property type="entry name" value="MFS general substrate transporter"/>
    <property type="match status" value="1"/>
</dbReference>
<feature type="transmembrane region" description="Helical" evidence="6">
    <location>
        <begin position="296"/>
        <end position="316"/>
    </location>
</feature>
<accession>A0ABR4KCI7</accession>
<feature type="transmembrane region" description="Helical" evidence="6">
    <location>
        <begin position="337"/>
        <end position="357"/>
    </location>
</feature>
<feature type="transmembrane region" description="Helical" evidence="6">
    <location>
        <begin position="78"/>
        <end position="98"/>
    </location>
</feature>
<feature type="transmembrane region" description="Helical" evidence="6">
    <location>
        <begin position="263"/>
        <end position="284"/>
    </location>
</feature>
<evidence type="ECO:0000256" key="4">
    <source>
        <dbReference type="ARBA" id="ARBA00023136"/>
    </source>
</evidence>
<reference evidence="7 8" key="1">
    <citation type="submission" date="2024-07" db="EMBL/GenBank/DDBJ databases">
        <title>Section-level genome sequencing and comparative genomics of Aspergillus sections Usti and Cavernicolus.</title>
        <authorList>
            <consortium name="Lawrence Berkeley National Laboratory"/>
            <person name="Nybo J.L."/>
            <person name="Vesth T.C."/>
            <person name="Theobald S."/>
            <person name="Frisvad J.C."/>
            <person name="Larsen T.O."/>
            <person name="Kjaerboelling I."/>
            <person name="Rothschild-Mancinelli K."/>
            <person name="Lyhne E.K."/>
            <person name="Kogle M.E."/>
            <person name="Barry K."/>
            <person name="Clum A."/>
            <person name="Na H."/>
            <person name="Ledsgaard L."/>
            <person name="Lin J."/>
            <person name="Lipzen A."/>
            <person name="Kuo A."/>
            <person name="Riley R."/>
            <person name="Mondo S."/>
            <person name="LaButti K."/>
            <person name="Haridas S."/>
            <person name="Pangalinan J."/>
            <person name="Salamov A.A."/>
            <person name="Simmons B.A."/>
            <person name="Magnuson J.K."/>
            <person name="Chen J."/>
            <person name="Drula E."/>
            <person name="Henrissat B."/>
            <person name="Wiebenga A."/>
            <person name="Lubbers R.J."/>
            <person name="Gomes A.C."/>
            <person name="Macurrencykelacurrency M.R."/>
            <person name="Stajich J."/>
            <person name="Grigoriev I.V."/>
            <person name="Mortensen U.H."/>
            <person name="De vries R.P."/>
            <person name="Baker S.E."/>
            <person name="Andersen M.R."/>
        </authorList>
    </citation>
    <scope>NUCLEOTIDE SEQUENCE [LARGE SCALE GENOMIC DNA]</scope>
    <source>
        <strain evidence="7 8">CBS 756.74</strain>
    </source>
</reference>
<feature type="transmembrane region" description="Helical" evidence="6">
    <location>
        <begin position="174"/>
        <end position="194"/>
    </location>
</feature>
<evidence type="ECO:0000256" key="6">
    <source>
        <dbReference type="SAM" id="Phobius"/>
    </source>
</evidence>
<sequence length="464" mass="50652">MALQETLHTFYRGTVFNAIVLGLVSFTQPGIWGALSNLGAGGLAEPFFVNAANVVTFAIMVILSPVFAVLGNRWSLKWILTIGTIGYAPYSASLYTNSVYGTQWFMIFGAATCGISAAALWVSEAAIGVGYPEESRKGLHLAIWFSLGKIGSIIASSIQLGLNIGNSNQGSVSSTTYLVLIALQCLGLPLSLLISPVNKLIRRDGTKPTRPPRTTFLEGLRRFWHVLKRPEIAALVPIFLTSQWAQTYEGNYLTTYFTVRARALGGFIVTFIGLFVNILFGWFLDRESLSRPTRAKIGWIVLAATYTATYIYNIVLEKSYQGSNPVFDIDTPGFGRALAVYCLFFVPYNGFSVWGYWVLSCFDTELENLTLSAAVLRSSESLASTISYALGASRRVTLLQNILVAAVLFWASVVPTTWATWRVREAEGVSREGEGQEETVEAERDGSSEEVTVDNVVPKGSGPA</sequence>
<dbReference type="InterPro" id="IPR036259">
    <property type="entry name" value="MFS_trans_sf"/>
</dbReference>
<comment type="caution">
    <text evidence="7">The sequence shown here is derived from an EMBL/GenBank/DDBJ whole genome shotgun (WGS) entry which is preliminary data.</text>
</comment>
<dbReference type="Proteomes" id="UP001610444">
    <property type="component" value="Unassembled WGS sequence"/>
</dbReference>
<evidence type="ECO:0000256" key="1">
    <source>
        <dbReference type="ARBA" id="ARBA00004141"/>
    </source>
</evidence>
<dbReference type="RefSeq" id="XP_070899076.1">
    <property type="nucleotide sequence ID" value="XM_071043014.1"/>
</dbReference>
<keyword evidence="2 6" id="KW-0812">Transmembrane</keyword>
<protein>
    <submittedName>
        <fullName evidence="7">Major facilitator superfamily domain-containing protein</fullName>
    </submittedName>
</protein>
<evidence type="ECO:0000256" key="2">
    <source>
        <dbReference type="ARBA" id="ARBA00022692"/>
    </source>
</evidence>
<dbReference type="GeneID" id="98158178"/>
<keyword evidence="8" id="KW-1185">Reference proteome</keyword>
<feature type="transmembrane region" description="Helical" evidence="6">
    <location>
        <begin position="47"/>
        <end position="71"/>
    </location>
</feature>
<evidence type="ECO:0000256" key="3">
    <source>
        <dbReference type="ARBA" id="ARBA00022989"/>
    </source>
</evidence>
<organism evidence="7 8">
    <name type="scientific">Aspergillus pseudodeflectus</name>
    <dbReference type="NCBI Taxonomy" id="176178"/>
    <lineage>
        <taxon>Eukaryota</taxon>
        <taxon>Fungi</taxon>
        <taxon>Dikarya</taxon>
        <taxon>Ascomycota</taxon>
        <taxon>Pezizomycotina</taxon>
        <taxon>Eurotiomycetes</taxon>
        <taxon>Eurotiomycetidae</taxon>
        <taxon>Eurotiales</taxon>
        <taxon>Aspergillaceae</taxon>
        <taxon>Aspergillus</taxon>
        <taxon>Aspergillus subgen. Nidulantes</taxon>
    </lineage>
</organism>
<dbReference type="EMBL" id="JBFXLR010000021">
    <property type="protein sequence ID" value="KAL2849994.1"/>
    <property type="molecule type" value="Genomic_DNA"/>
</dbReference>
<evidence type="ECO:0000313" key="7">
    <source>
        <dbReference type="EMBL" id="KAL2849994.1"/>
    </source>
</evidence>
<dbReference type="Gene3D" id="1.20.1250.20">
    <property type="entry name" value="MFS general substrate transporter like domains"/>
    <property type="match status" value="1"/>
</dbReference>
<evidence type="ECO:0000313" key="8">
    <source>
        <dbReference type="Proteomes" id="UP001610444"/>
    </source>
</evidence>
<feature type="transmembrane region" description="Helical" evidence="6">
    <location>
        <begin position="402"/>
        <end position="421"/>
    </location>
</feature>
<keyword evidence="4 6" id="KW-0472">Membrane</keyword>
<feature type="transmembrane region" description="Helical" evidence="6">
    <location>
        <begin position="104"/>
        <end position="129"/>
    </location>
</feature>
<dbReference type="PANTHER" id="PTHR23294">
    <property type="entry name" value="ET TRANSLATION PRODUCT-RELATED"/>
    <property type="match status" value="1"/>
</dbReference>
<dbReference type="PANTHER" id="PTHR23294:SF57">
    <property type="entry name" value="CINA C-TERMINAL DOMAIN-CONTAINING PROTEIN"/>
    <property type="match status" value="1"/>
</dbReference>
<dbReference type="InterPro" id="IPR051617">
    <property type="entry name" value="UNC-93-like_regulator"/>
</dbReference>
<proteinExistence type="predicted"/>
<comment type="subcellular location">
    <subcellularLocation>
        <location evidence="1">Membrane</location>
        <topology evidence="1">Multi-pass membrane protein</topology>
    </subcellularLocation>
</comment>
<feature type="region of interest" description="Disordered" evidence="5">
    <location>
        <begin position="427"/>
        <end position="464"/>
    </location>
</feature>
<evidence type="ECO:0000256" key="5">
    <source>
        <dbReference type="SAM" id="MobiDB-lite"/>
    </source>
</evidence>
<name>A0ABR4KCI7_9EURO</name>